<accession>A0A239EXW3</accession>
<evidence type="ECO:0000256" key="1">
    <source>
        <dbReference type="SAM" id="Coils"/>
    </source>
</evidence>
<dbReference type="AlphaFoldDB" id="A0A239EXW3"/>
<sequence>MDIEMLKAIENLLDQKLEPIRTDINTMKIDIGEMKTEINEMKTEINEMKTDIKNLDIRLGRVENKTDNNTVILEDMNKKIRILAEVQSSFQEQLGRNKDKDGKSLSDRLEVIELAVKDTSSRVKDVQKDLIRVVRATAENWAEIIELKSVK</sequence>
<reference evidence="2 3" key="1">
    <citation type="submission" date="2017-06" db="EMBL/GenBank/DDBJ databases">
        <authorList>
            <person name="Kim H.J."/>
            <person name="Triplett B.A."/>
        </authorList>
    </citation>
    <scope>NUCLEOTIDE SEQUENCE [LARGE SCALE GENOMIC DNA]</scope>
    <source>
        <strain evidence="2 3">SCA</strain>
    </source>
</reference>
<dbReference type="Gene3D" id="1.20.5.190">
    <property type="match status" value="1"/>
</dbReference>
<organism evidence="2 3">
    <name type="scientific">Anaerovirgula multivorans</name>
    <dbReference type="NCBI Taxonomy" id="312168"/>
    <lineage>
        <taxon>Bacteria</taxon>
        <taxon>Bacillati</taxon>
        <taxon>Bacillota</taxon>
        <taxon>Clostridia</taxon>
        <taxon>Peptostreptococcales</taxon>
        <taxon>Natronincolaceae</taxon>
        <taxon>Anaerovirgula</taxon>
    </lineage>
</organism>
<dbReference type="RefSeq" id="WP_089283240.1">
    <property type="nucleotide sequence ID" value="NZ_FZOJ01000011.1"/>
</dbReference>
<proteinExistence type="predicted"/>
<keyword evidence="1" id="KW-0175">Coiled coil</keyword>
<evidence type="ECO:0000313" key="2">
    <source>
        <dbReference type="EMBL" id="SNS48873.1"/>
    </source>
</evidence>
<keyword evidence="3" id="KW-1185">Reference proteome</keyword>
<dbReference type="OrthoDB" id="1920060at2"/>
<name>A0A239EXW3_9FIRM</name>
<dbReference type="Proteomes" id="UP000198304">
    <property type="component" value="Unassembled WGS sequence"/>
</dbReference>
<protein>
    <submittedName>
        <fullName evidence="2">Uncharacterized protein</fullName>
    </submittedName>
</protein>
<evidence type="ECO:0000313" key="3">
    <source>
        <dbReference type="Proteomes" id="UP000198304"/>
    </source>
</evidence>
<dbReference type="EMBL" id="FZOJ01000011">
    <property type="protein sequence ID" value="SNS48873.1"/>
    <property type="molecule type" value="Genomic_DNA"/>
</dbReference>
<feature type="coiled-coil region" evidence="1">
    <location>
        <begin position="24"/>
        <end position="65"/>
    </location>
</feature>
<gene>
    <name evidence="2" type="ORF">SAMN05446037_101163</name>
</gene>